<accession>A0A2J8AC58</accession>
<feature type="region of interest" description="Disordered" evidence="1">
    <location>
        <begin position="352"/>
        <end position="602"/>
    </location>
</feature>
<keyword evidence="2" id="KW-0675">Receptor</keyword>
<evidence type="ECO:0000256" key="1">
    <source>
        <dbReference type="SAM" id="MobiDB-lite"/>
    </source>
</evidence>
<feature type="compositionally biased region" description="Acidic residues" evidence="1">
    <location>
        <begin position="384"/>
        <end position="399"/>
    </location>
</feature>
<dbReference type="PANTHER" id="PTHR18966">
    <property type="entry name" value="IONOTROPIC GLUTAMATE RECEPTOR"/>
    <property type="match status" value="1"/>
</dbReference>
<dbReference type="InterPro" id="IPR015683">
    <property type="entry name" value="Ionotropic_Glu_rcpt"/>
</dbReference>
<protein>
    <submittedName>
        <fullName evidence="2">Glutamate [NMDA] receptor subunit 1</fullName>
    </submittedName>
</protein>
<gene>
    <name evidence="2" type="ORF">TSOC_003246</name>
</gene>
<evidence type="ECO:0000313" key="2">
    <source>
        <dbReference type="EMBL" id="PNH10073.1"/>
    </source>
</evidence>
<comment type="caution">
    <text evidence="2">The sequence shown here is derived from an EMBL/GenBank/DDBJ whole genome shotgun (WGS) entry which is preliminary data.</text>
</comment>
<keyword evidence="3" id="KW-1185">Reference proteome</keyword>
<organism evidence="2 3">
    <name type="scientific">Tetrabaena socialis</name>
    <dbReference type="NCBI Taxonomy" id="47790"/>
    <lineage>
        <taxon>Eukaryota</taxon>
        <taxon>Viridiplantae</taxon>
        <taxon>Chlorophyta</taxon>
        <taxon>core chlorophytes</taxon>
        <taxon>Chlorophyceae</taxon>
        <taxon>CS clade</taxon>
        <taxon>Chlamydomonadales</taxon>
        <taxon>Tetrabaenaceae</taxon>
        <taxon>Tetrabaena</taxon>
    </lineage>
</organism>
<dbReference type="EMBL" id="PGGS01000068">
    <property type="protein sequence ID" value="PNH10073.1"/>
    <property type="molecule type" value="Genomic_DNA"/>
</dbReference>
<feature type="compositionally biased region" description="Low complexity" evidence="1">
    <location>
        <begin position="497"/>
        <end position="509"/>
    </location>
</feature>
<dbReference type="OrthoDB" id="5984008at2759"/>
<reference evidence="2 3" key="1">
    <citation type="journal article" date="2017" name="Mol. Biol. Evol.">
        <title>The 4-celled Tetrabaena socialis nuclear genome reveals the essential components for genetic control of cell number at the origin of multicellularity in the volvocine lineage.</title>
        <authorList>
            <person name="Featherston J."/>
            <person name="Arakaki Y."/>
            <person name="Hanschen E.R."/>
            <person name="Ferris P.J."/>
            <person name="Michod R.E."/>
            <person name="Olson B.J.S.C."/>
            <person name="Nozaki H."/>
            <person name="Durand P.M."/>
        </authorList>
    </citation>
    <scope>NUCLEOTIDE SEQUENCE [LARGE SCALE GENOMIC DNA]</scope>
    <source>
        <strain evidence="2 3">NIES-571</strain>
    </source>
</reference>
<evidence type="ECO:0000313" key="3">
    <source>
        <dbReference type="Proteomes" id="UP000236333"/>
    </source>
</evidence>
<feature type="compositionally biased region" description="Pro residues" evidence="1">
    <location>
        <begin position="362"/>
        <end position="374"/>
    </location>
</feature>
<feature type="compositionally biased region" description="Low complexity" evidence="1">
    <location>
        <begin position="564"/>
        <end position="583"/>
    </location>
</feature>
<dbReference type="AlphaFoldDB" id="A0A2J8AC58"/>
<proteinExistence type="predicted"/>
<sequence length="602" mass="63803">MLLHQQTLHEDAGDVPMSLGLRRPSVAQRPHPKALVRDNLLVGVNPNGSTAAYFAYSFDSLATQLQPNVRYCATPTCVQWVKDGKISAFVSDRPLLQYQANQPPCDLAVSLVRDNLLVGVNPNGSTAAYFAYSFDSLATQLQPNVRYCATPTCVQWVKDGIISAFVSDKPLLQYQANQPPCNLAVVGDAFGPGNLVIGLQKGSPLLPIFNSALQRFVEDGTLTALHRSWFDEQSQCTTNSSLDNNRLGIPQMLGAFVVLAAGIALAFMFGTIENLRWCIVHSPEWQAREKARRRALGPFDSDPEAAGRLPELPGGYLYPVLAWGPNNQVAGLKEALVLGRLLKRTVILHDARESSSGNSGYPSPPPPLGYPPGVHPSFKRFDTLDGEDDDADDEGEDCETGPQMGARNSTGYGLAAAVRQAAGSFSQRHRQQQQQQQQGPPPPEAAALQRPWQNAKPQGPWGAWQQEPQVPQQHDDPAQWVKPFQAVLQQHPGAGGALSARTSSAARLAAPPPLPAAAAGPLPPSRTASRTEPGRLLPDPVAVRMALSSASNGGSAVTSPMATASSGAFEASGNAGASSSAPGGSRGPGGRPLGGWRTGGGA</sequence>
<dbReference type="Proteomes" id="UP000236333">
    <property type="component" value="Unassembled WGS sequence"/>
</dbReference>
<feature type="compositionally biased region" description="Polar residues" evidence="1">
    <location>
        <begin position="548"/>
        <end position="563"/>
    </location>
</feature>
<dbReference type="SUPFAM" id="SSF53850">
    <property type="entry name" value="Periplasmic binding protein-like II"/>
    <property type="match status" value="2"/>
</dbReference>
<dbReference type="Gene3D" id="3.40.190.10">
    <property type="entry name" value="Periplasmic binding protein-like II"/>
    <property type="match status" value="3"/>
</dbReference>
<feature type="compositionally biased region" description="Gly residues" evidence="1">
    <location>
        <begin position="584"/>
        <end position="602"/>
    </location>
</feature>
<name>A0A2J8AC58_9CHLO</name>